<dbReference type="InParanoid" id="A0A1X7TJ75"/>
<dbReference type="AlphaFoldDB" id="A0A1X7TJ75"/>
<protein>
    <submittedName>
        <fullName evidence="1">Uncharacterized protein</fullName>
    </submittedName>
</protein>
<reference evidence="1" key="1">
    <citation type="submission" date="2017-05" db="UniProtKB">
        <authorList>
            <consortium name="EnsemblMetazoa"/>
        </authorList>
    </citation>
    <scope>IDENTIFICATION</scope>
</reference>
<sequence>MAPQLKGLLYRSIKRDLALGFLISFSAGSVCRRVYESFLGRVKDLCSLSLSQTELVANFQCTYSLMTLSSRLEYFIINNLS</sequence>
<proteinExistence type="predicted"/>
<name>A0A1X7TJ75_AMPQE</name>
<dbReference type="EnsemblMetazoa" id="Aqu2.1.14847_001">
    <property type="protein sequence ID" value="Aqu2.1.14847_001"/>
    <property type="gene ID" value="Aqu2.1.14847"/>
</dbReference>
<accession>A0A1X7TJ75</accession>
<evidence type="ECO:0000313" key="1">
    <source>
        <dbReference type="EnsemblMetazoa" id="Aqu2.1.14847_001"/>
    </source>
</evidence>
<organism evidence="1">
    <name type="scientific">Amphimedon queenslandica</name>
    <name type="common">Sponge</name>
    <dbReference type="NCBI Taxonomy" id="400682"/>
    <lineage>
        <taxon>Eukaryota</taxon>
        <taxon>Metazoa</taxon>
        <taxon>Porifera</taxon>
        <taxon>Demospongiae</taxon>
        <taxon>Heteroscleromorpha</taxon>
        <taxon>Haplosclerida</taxon>
        <taxon>Niphatidae</taxon>
        <taxon>Amphimedon</taxon>
    </lineage>
</organism>